<keyword evidence="3" id="KW-0732">Signal</keyword>
<dbReference type="GO" id="GO:0000272">
    <property type="term" value="P:polysaccharide catabolic process"/>
    <property type="evidence" value="ECO:0007669"/>
    <property type="project" value="UniProtKB-KW"/>
</dbReference>
<organism evidence="5 6">
    <name type="scientific">Chryseobacterium hagamense</name>
    <dbReference type="NCBI Taxonomy" id="395935"/>
    <lineage>
        <taxon>Bacteria</taxon>
        <taxon>Pseudomonadati</taxon>
        <taxon>Bacteroidota</taxon>
        <taxon>Flavobacteriia</taxon>
        <taxon>Flavobacteriales</taxon>
        <taxon>Weeksellaceae</taxon>
        <taxon>Chryseobacterium group</taxon>
        <taxon>Chryseobacterium</taxon>
    </lineage>
</organism>
<dbReference type="RefSeq" id="WP_146944309.1">
    <property type="nucleotide sequence ID" value="NZ_BJYJ01000041.1"/>
</dbReference>
<gene>
    <name evidence="5" type="ORF">CHA01nite_37480</name>
</gene>
<dbReference type="InterPro" id="IPR002022">
    <property type="entry name" value="Pec_lyase"/>
</dbReference>
<dbReference type="InterPro" id="IPR011050">
    <property type="entry name" value="Pectin_lyase_fold/virulence"/>
</dbReference>
<dbReference type="PROSITE" id="PS51257">
    <property type="entry name" value="PROKAR_LIPOPROTEIN"/>
    <property type="match status" value="1"/>
</dbReference>
<comment type="subcellular location">
    <subcellularLocation>
        <location evidence="2">Secreted</location>
    </subcellularLocation>
</comment>
<feature type="domain" description="Pectate lyase" evidence="4">
    <location>
        <begin position="68"/>
        <end position="302"/>
    </location>
</feature>
<sequence length="367" mass="38979">MKKNFKVSFLTVALSAAFFMASCGQEDLQNNLPGNPGEQNSKKEASAALADCTAPGWASQNGGTTGGGTSAETTVTTYAQLKAALENTSVKVIRVSGTITVTVRLSFQDQTGKTIYGASGAKLVSTNQTTDGSGIINIKRCNNIVIRNLIFEGPGAYDTDGWDNAILDDCRNVWIDHCEFRDGVDGNFDIKNKSDYITVSYTKFHYLKTPKAGGPGGTDDHRFSNLIGSSDGATADAGKLNVTFVRCWWAPGCRERMPRVRYGKIHILNSYFNSSVSNKCIAAGVQANILVERNVFENVKNPISLEAGLTAVTQTGNSFLNVTGNTSGSGTAITPPYSISKLNVADVKSEVTANAGATLSGNFCTSL</sequence>
<dbReference type="GO" id="GO:0005576">
    <property type="term" value="C:extracellular region"/>
    <property type="evidence" value="ECO:0007669"/>
    <property type="project" value="UniProtKB-SubCell"/>
</dbReference>
<keyword evidence="1 2" id="KW-0456">Lyase</keyword>
<dbReference type="OrthoDB" id="9804661at2"/>
<feature type="signal peptide" evidence="3">
    <location>
        <begin position="1"/>
        <end position="21"/>
    </location>
</feature>
<evidence type="ECO:0000256" key="3">
    <source>
        <dbReference type="SAM" id="SignalP"/>
    </source>
</evidence>
<evidence type="ECO:0000259" key="4">
    <source>
        <dbReference type="SMART" id="SM00656"/>
    </source>
</evidence>
<name>A0A511YS36_9FLAO</name>
<keyword evidence="6" id="KW-1185">Reference proteome</keyword>
<accession>A0A511YS36</accession>
<proteinExistence type="inferred from homology"/>
<evidence type="ECO:0000313" key="6">
    <source>
        <dbReference type="Proteomes" id="UP000321863"/>
    </source>
</evidence>
<dbReference type="InterPro" id="IPR045032">
    <property type="entry name" value="PEL"/>
</dbReference>
<evidence type="ECO:0000313" key="5">
    <source>
        <dbReference type="EMBL" id="GEN78008.1"/>
    </source>
</evidence>
<evidence type="ECO:0000256" key="2">
    <source>
        <dbReference type="RuleBase" id="RU361173"/>
    </source>
</evidence>
<comment type="similarity">
    <text evidence="2">Belongs to the polysaccharide lyase 1 family.</text>
</comment>
<dbReference type="PANTHER" id="PTHR31683:SF18">
    <property type="entry name" value="PECTATE LYASE 21-RELATED"/>
    <property type="match status" value="1"/>
</dbReference>
<dbReference type="InterPro" id="IPR012334">
    <property type="entry name" value="Pectin_lyas_fold"/>
</dbReference>
<dbReference type="Gene3D" id="2.160.20.10">
    <property type="entry name" value="Single-stranded right-handed beta-helix, Pectin lyase-like"/>
    <property type="match status" value="1"/>
</dbReference>
<dbReference type="SMART" id="SM00656">
    <property type="entry name" value="Amb_all"/>
    <property type="match status" value="1"/>
</dbReference>
<reference evidence="5 6" key="1">
    <citation type="submission" date="2019-07" db="EMBL/GenBank/DDBJ databases">
        <title>Whole genome shotgun sequence of Chryseobacterium hagamense NBRC 105253.</title>
        <authorList>
            <person name="Hosoyama A."/>
            <person name="Uohara A."/>
            <person name="Ohji S."/>
            <person name="Ichikawa N."/>
        </authorList>
    </citation>
    <scope>NUCLEOTIDE SEQUENCE [LARGE SCALE GENOMIC DNA]</scope>
    <source>
        <strain evidence="5 6">NBRC 105253</strain>
    </source>
</reference>
<dbReference type="AlphaFoldDB" id="A0A511YS36"/>
<evidence type="ECO:0000256" key="1">
    <source>
        <dbReference type="ARBA" id="ARBA00023239"/>
    </source>
</evidence>
<keyword evidence="2" id="KW-0964">Secreted</keyword>
<keyword evidence="2" id="KW-0624">Polysaccharide degradation</keyword>
<dbReference type="Pfam" id="PF00544">
    <property type="entry name" value="Pectate_lyase_4"/>
    <property type="match status" value="1"/>
</dbReference>
<dbReference type="EMBL" id="BJYJ01000041">
    <property type="protein sequence ID" value="GEN78008.1"/>
    <property type="molecule type" value="Genomic_DNA"/>
</dbReference>
<dbReference type="Proteomes" id="UP000321863">
    <property type="component" value="Unassembled WGS sequence"/>
</dbReference>
<protein>
    <recommendedName>
        <fullName evidence="4">Pectate lyase domain-containing protein</fullName>
    </recommendedName>
</protein>
<dbReference type="SUPFAM" id="SSF51126">
    <property type="entry name" value="Pectin lyase-like"/>
    <property type="match status" value="1"/>
</dbReference>
<dbReference type="PANTHER" id="PTHR31683">
    <property type="entry name" value="PECTATE LYASE 18-RELATED"/>
    <property type="match status" value="1"/>
</dbReference>
<feature type="chain" id="PRO_5021774232" description="Pectate lyase domain-containing protein" evidence="3">
    <location>
        <begin position="22"/>
        <end position="367"/>
    </location>
</feature>
<comment type="caution">
    <text evidence="5">The sequence shown here is derived from an EMBL/GenBank/DDBJ whole genome shotgun (WGS) entry which is preliminary data.</text>
</comment>
<keyword evidence="2" id="KW-0119">Carbohydrate metabolism</keyword>
<dbReference type="GO" id="GO:0030570">
    <property type="term" value="F:pectate lyase activity"/>
    <property type="evidence" value="ECO:0007669"/>
    <property type="project" value="InterPro"/>
</dbReference>